<organism evidence="8 9">
    <name type="scientific">Gnomoniopsis smithogilvyi</name>
    <dbReference type="NCBI Taxonomy" id="1191159"/>
    <lineage>
        <taxon>Eukaryota</taxon>
        <taxon>Fungi</taxon>
        <taxon>Dikarya</taxon>
        <taxon>Ascomycota</taxon>
        <taxon>Pezizomycotina</taxon>
        <taxon>Sordariomycetes</taxon>
        <taxon>Sordariomycetidae</taxon>
        <taxon>Diaporthales</taxon>
        <taxon>Gnomoniaceae</taxon>
        <taxon>Gnomoniopsis</taxon>
    </lineage>
</organism>
<feature type="transmembrane region" description="Helical" evidence="6">
    <location>
        <begin position="532"/>
        <end position="558"/>
    </location>
</feature>
<protein>
    <recommendedName>
        <fullName evidence="7">Major facilitator superfamily (MFS) profile domain-containing protein</fullName>
    </recommendedName>
</protein>
<evidence type="ECO:0000256" key="2">
    <source>
        <dbReference type="ARBA" id="ARBA00022692"/>
    </source>
</evidence>
<keyword evidence="2 6" id="KW-0812">Transmembrane</keyword>
<evidence type="ECO:0000313" key="8">
    <source>
        <dbReference type="EMBL" id="KAJ4390533.1"/>
    </source>
</evidence>
<dbReference type="PANTHER" id="PTHR23501">
    <property type="entry name" value="MAJOR FACILITATOR SUPERFAMILY"/>
    <property type="match status" value="1"/>
</dbReference>
<evidence type="ECO:0000256" key="5">
    <source>
        <dbReference type="SAM" id="MobiDB-lite"/>
    </source>
</evidence>
<dbReference type="PANTHER" id="PTHR23501:SF198">
    <property type="entry name" value="AZOLE RESISTANCE PROTEIN 1-RELATED"/>
    <property type="match status" value="1"/>
</dbReference>
<dbReference type="EMBL" id="JAPEVB010000003">
    <property type="protein sequence ID" value="KAJ4390533.1"/>
    <property type="molecule type" value="Genomic_DNA"/>
</dbReference>
<feature type="transmembrane region" description="Helical" evidence="6">
    <location>
        <begin position="401"/>
        <end position="421"/>
    </location>
</feature>
<dbReference type="InterPro" id="IPR036259">
    <property type="entry name" value="MFS_trans_sf"/>
</dbReference>
<reference evidence="8" key="1">
    <citation type="submission" date="2022-10" db="EMBL/GenBank/DDBJ databases">
        <title>Tapping the CABI collections for fungal endophytes: first genome assemblies for Collariella, Neodidymelliopsis, Ascochyta clinopodiicola, Didymella pomorum, Didymosphaeria variabile, Neocosmospora piperis and Neocucurbitaria cava.</title>
        <authorList>
            <person name="Hill R."/>
        </authorList>
    </citation>
    <scope>NUCLEOTIDE SEQUENCE</scope>
    <source>
        <strain evidence="8">IMI 355082</strain>
    </source>
</reference>
<dbReference type="GO" id="GO:0005886">
    <property type="term" value="C:plasma membrane"/>
    <property type="evidence" value="ECO:0007669"/>
    <property type="project" value="TreeGrafter"/>
</dbReference>
<dbReference type="InterPro" id="IPR020846">
    <property type="entry name" value="MFS_dom"/>
</dbReference>
<feature type="transmembrane region" description="Helical" evidence="6">
    <location>
        <begin position="301"/>
        <end position="321"/>
    </location>
</feature>
<feature type="transmembrane region" description="Helical" evidence="6">
    <location>
        <begin position="225"/>
        <end position="245"/>
    </location>
</feature>
<feature type="region of interest" description="Disordered" evidence="5">
    <location>
        <begin position="1"/>
        <end position="28"/>
    </location>
</feature>
<accession>A0A9W8YS93</accession>
<comment type="subcellular location">
    <subcellularLocation>
        <location evidence="1">Membrane</location>
        <topology evidence="1">Multi-pass membrane protein</topology>
    </subcellularLocation>
</comment>
<feature type="transmembrane region" description="Helical" evidence="6">
    <location>
        <begin position="464"/>
        <end position="489"/>
    </location>
</feature>
<dbReference type="AlphaFoldDB" id="A0A9W8YS93"/>
<gene>
    <name evidence="8" type="ORF">N0V93_004129</name>
</gene>
<feature type="region of interest" description="Disordered" evidence="5">
    <location>
        <begin position="567"/>
        <end position="589"/>
    </location>
</feature>
<sequence>MDTDKSNSTKDDSKSFTQRRTTPHGRPGIHGFIKSIRCMYGKEAYDEKLAQLWDAECREPFEYPNKGKRVVLLISAILPYMIGCLDHTIIATLIPTFIEKFDRPADIGWYASSYFLPFALLMPTLGKCYSLWKIKWLFLPSLIFLISGSMLCGLAQKSGVFIMARVLSGTGAAGILQGSLRILAFALPGAQRIYMEGMGAVMMGACIMSGPLIGGVIADTVGWEWAFWINIPPTVLSFVIVLFFFPTETPRTALFTLPTMEKIKRLDTLGSLCLMISLACLITVLQDYSYSLTLTIGPKDIGIAVVAGLALACFLVQEALVRPDFALIPRSMISRRSVWSSSLLLFFVFAGFTNFVFFMSIFQQVVQAETAADSAIHMLPYVISATVTAAITSLGATIIRLYNPFFITGGVLFSVGLGLISHMNENVVQVTKFGYEVLVGSGVGLMVMANISPCHTDLPEKDHAIANGVTGLGGALGASIAVPVSSALFNRAVRVGIMALDVPLSVKIIAAENITAINQTVPDEYREQIVDLLVSSIQVVFLFGVGCAIAAAITAFVVPWKSVTVPGSSGGQDGCLPSWSKRSQKIDGS</sequence>
<dbReference type="Proteomes" id="UP001140453">
    <property type="component" value="Unassembled WGS sequence"/>
</dbReference>
<feature type="transmembrane region" description="Helical" evidence="6">
    <location>
        <begin position="107"/>
        <end position="125"/>
    </location>
</feature>
<feature type="transmembrane region" description="Helical" evidence="6">
    <location>
        <begin position="374"/>
        <end position="394"/>
    </location>
</feature>
<evidence type="ECO:0000256" key="4">
    <source>
        <dbReference type="ARBA" id="ARBA00023136"/>
    </source>
</evidence>
<name>A0A9W8YS93_9PEZI</name>
<feature type="transmembrane region" description="Helical" evidence="6">
    <location>
        <begin position="266"/>
        <end position="286"/>
    </location>
</feature>
<feature type="transmembrane region" description="Helical" evidence="6">
    <location>
        <begin position="70"/>
        <end position="95"/>
    </location>
</feature>
<keyword evidence="3 6" id="KW-1133">Transmembrane helix</keyword>
<evidence type="ECO:0000256" key="1">
    <source>
        <dbReference type="ARBA" id="ARBA00004141"/>
    </source>
</evidence>
<dbReference type="OrthoDB" id="10021397at2759"/>
<dbReference type="SUPFAM" id="SSF103473">
    <property type="entry name" value="MFS general substrate transporter"/>
    <property type="match status" value="1"/>
</dbReference>
<evidence type="ECO:0000256" key="6">
    <source>
        <dbReference type="SAM" id="Phobius"/>
    </source>
</evidence>
<dbReference type="GO" id="GO:0022857">
    <property type="term" value="F:transmembrane transporter activity"/>
    <property type="evidence" value="ECO:0007669"/>
    <property type="project" value="InterPro"/>
</dbReference>
<evidence type="ECO:0000313" key="9">
    <source>
        <dbReference type="Proteomes" id="UP001140453"/>
    </source>
</evidence>
<feature type="transmembrane region" description="Helical" evidence="6">
    <location>
        <begin position="342"/>
        <end position="362"/>
    </location>
</feature>
<proteinExistence type="predicted"/>
<dbReference type="Gene3D" id="1.20.1250.20">
    <property type="entry name" value="MFS general substrate transporter like domains"/>
    <property type="match status" value="1"/>
</dbReference>
<feature type="transmembrane region" description="Helical" evidence="6">
    <location>
        <begin position="137"/>
        <end position="156"/>
    </location>
</feature>
<evidence type="ECO:0000259" key="7">
    <source>
        <dbReference type="PROSITE" id="PS50850"/>
    </source>
</evidence>
<feature type="domain" description="Major facilitator superfamily (MFS) profile" evidence="7">
    <location>
        <begin position="72"/>
        <end position="562"/>
    </location>
</feature>
<feature type="compositionally biased region" description="Basic and acidic residues" evidence="5">
    <location>
        <begin position="1"/>
        <end position="14"/>
    </location>
</feature>
<evidence type="ECO:0000256" key="3">
    <source>
        <dbReference type="ARBA" id="ARBA00022989"/>
    </source>
</evidence>
<keyword evidence="4 6" id="KW-0472">Membrane</keyword>
<comment type="caution">
    <text evidence="8">The sequence shown here is derived from an EMBL/GenBank/DDBJ whole genome shotgun (WGS) entry which is preliminary data.</text>
</comment>
<feature type="transmembrane region" description="Helical" evidence="6">
    <location>
        <begin position="162"/>
        <end position="187"/>
    </location>
</feature>
<dbReference type="InterPro" id="IPR011701">
    <property type="entry name" value="MFS"/>
</dbReference>
<keyword evidence="9" id="KW-1185">Reference proteome</keyword>
<dbReference type="Pfam" id="PF07690">
    <property type="entry name" value="MFS_1"/>
    <property type="match status" value="1"/>
</dbReference>
<feature type="transmembrane region" description="Helical" evidence="6">
    <location>
        <begin position="199"/>
        <end position="219"/>
    </location>
</feature>
<dbReference type="PROSITE" id="PS50850">
    <property type="entry name" value="MFS"/>
    <property type="match status" value="1"/>
</dbReference>